<comment type="caution">
    <text evidence="5">The sequence shown here is derived from an EMBL/GenBank/DDBJ whole genome shotgun (WGS) entry which is preliminary data.</text>
</comment>
<dbReference type="InterPro" id="IPR022655">
    <property type="entry name" value="DUF1553"/>
</dbReference>
<dbReference type="Pfam" id="PF07587">
    <property type="entry name" value="PSD1"/>
    <property type="match status" value="1"/>
</dbReference>
<proteinExistence type="predicted"/>
<keyword evidence="2" id="KW-0732">Signal</keyword>
<keyword evidence="6" id="KW-1185">Reference proteome</keyword>
<protein>
    <submittedName>
        <fullName evidence="5">DUF1549 and DUF1553 domain-containing protein</fullName>
    </submittedName>
</protein>
<evidence type="ECO:0000313" key="6">
    <source>
        <dbReference type="Proteomes" id="UP001499852"/>
    </source>
</evidence>
<dbReference type="PANTHER" id="PTHR35889">
    <property type="entry name" value="CYCLOINULO-OLIGOSACCHARIDE FRUCTANOTRANSFERASE-RELATED"/>
    <property type="match status" value="1"/>
</dbReference>
<feature type="domain" description="DUF1553" evidence="4">
    <location>
        <begin position="490"/>
        <end position="717"/>
    </location>
</feature>
<dbReference type="Gene3D" id="2.60.40.1080">
    <property type="match status" value="1"/>
</dbReference>
<name>A0ABP9PI37_9BACT</name>
<dbReference type="Pfam" id="PF07583">
    <property type="entry name" value="PSCyt2"/>
    <property type="match status" value="1"/>
</dbReference>
<dbReference type="PANTHER" id="PTHR35889:SF3">
    <property type="entry name" value="F-BOX DOMAIN-CONTAINING PROTEIN"/>
    <property type="match status" value="1"/>
</dbReference>
<evidence type="ECO:0000313" key="5">
    <source>
        <dbReference type="EMBL" id="GAA5145246.1"/>
    </source>
</evidence>
<sequence>MGVCSMFMTAFSSPLRWLSLLWLGSQMAHGETVPSFRNEVMPALSKAGCNLGTCHGNATGKGGFKLSLRGQDIDYDYAALTRDVSGRRVNAFSPDESLLLSKGTNKLAHEGGKRLDAKGWEYRILRDWIAGGMPGTGTDDLRVKKLEVSPLTLILEENQGQVQLTAKATFSDGSQRDVTSQAVYEPLQNGLVEVGHGGLVKRLEFGEPTVLVRFLDQSVPVRLTFLRASPGFVWAQPRRENYVDGHIFTKLKTLRINPSSVCSDDVFARRAYLDLLGMVPTAEEARAFATDKRPDKRARLVDKLLARQEFADFWALKWADVLKAEGRTLDDTGLKAFHGWIRDNIAQNRPVDVMVRELVASRGSTYQQAASNFYRANRTPSERAVAAAQVFLGTRLQCAECHNHPFDRWTQDDYYNWSAVFGQVDYKLIGDNKRRDTNDKHEFNGEQIVFLNPKLSVDNPRTGEKAKPRFLGADMPKLADKEDELQAASVWLTGPKNPLFAKSQVNRIWYHLMGRGLVDPVDDFRLTNPASHPQLLEDLSQDFVKSGFDLRHIIRTLMLSRTYQLDSQPNETNAADEINYSHNLPRRLSAEQLFDSLHLALRVRSSLDKTGKRAGQMAGPKGGRGSPDPMSPEAFLVQFGRPKRELSCECERAGDTNLGQIFQFISGPIVGRLISDKYNRLQSLAKNDDPAPVVRDLYWALLSRAPSADEAKIMESLIVSAKDRRAALEDIAWSLVNAKEFVLRR</sequence>
<gene>
    <name evidence="5" type="ORF">GCM10023213_36570</name>
</gene>
<evidence type="ECO:0000256" key="2">
    <source>
        <dbReference type="SAM" id="SignalP"/>
    </source>
</evidence>
<evidence type="ECO:0000256" key="1">
    <source>
        <dbReference type="SAM" id="MobiDB-lite"/>
    </source>
</evidence>
<dbReference type="Proteomes" id="UP001499852">
    <property type="component" value="Unassembled WGS sequence"/>
</dbReference>
<feature type="region of interest" description="Disordered" evidence="1">
    <location>
        <begin position="608"/>
        <end position="629"/>
    </location>
</feature>
<evidence type="ECO:0000259" key="4">
    <source>
        <dbReference type="Pfam" id="PF07587"/>
    </source>
</evidence>
<organism evidence="5 6">
    <name type="scientific">Prosthecobacter algae</name>
    <dbReference type="NCBI Taxonomy" id="1144682"/>
    <lineage>
        <taxon>Bacteria</taxon>
        <taxon>Pseudomonadati</taxon>
        <taxon>Verrucomicrobiota</taxon>
        <taxon>Verrucomicrobiia</taxon>
        <taxon>Verrucomicrobiales</taxon>
        <taxon>Verrucomicrobiaceae</taxon>
        <taxon>Prosthecobacter</taxon>
    </lineage>
</organism>
<accession>A0ABP9PI37</accession>
<feature type="chain" id="PRO_5046143003" evidence="2">
    <location>
        <begin position="31"/>
        <end position="745"/>
    </location>
</feature>
<reference evidence="6" key="1">
    <citation type="journal article" date="2019" name="Int. J. Syst. Evol. Microbiol.">
        <title>The Global Catalogue of Microorganisms (GCM) 10K type strain sequencing project: providing services to taxonomists for standard genome sequencing and annotation.</title>
        <authorList>
            <consortium name="The Broad Institute Genomics Platform"/>
            <consortium name="The Broad Institute Genome Sequencing Center for Infectious Disease"/>
            <person name="Wu L."/>
            <person name="Ma J."/>
        </authorList>
    </citation>
    <scope>NUCLEOTIDE SEQUENCE [LARGE SCALE GENOMIC DNA]</scope>
    <source>
        <strain evidence="6">JCM 18053</strain>
    </source>
</reference>
<dbReference type="InterPro" id="IPR011444">
    <property type="entry name" value="DUF1549"/>
</dbReference>
<feature type="signal peptide" evidence="2">
    <location>
        <begin position="1"/>
        <end position="30"/>
    </location>
</feature>
<evidence type="ECO:0000259" key="3">
    <source>
        <dbReference type="Pfam" id="PF07583"/>
    </source>
</evidence>
<feature type="domain" description="DUF1549" evidence="3">
    <location>
        <begin position="243"/>
        <end position="425"/>
    </location>
</feature>
<dbReference type="EMBL" id="BAABIA010000008">
    <property type="protein sequence ID" value="GAA5145246.1"/>
    <property type="molecule type" value="Genomic_DNA"/>
</dbReference>